<organism evidence="1 2">
    <name type="scientific">Meloidogyne incognita</name>
    <name type="common">Southern root-knot nematode worm</name>
    <name type="synonym">Oxyuris incognita</name>
    <dbReference type="NCBI Taxonomy" id="6306"/>
    <lineage>
        <taxon>Eukaryota</taxon>
        <taxon>Metazoa</taxon>
        <taxon>Ecdysozoa</taxon>
        <taxon>Nematoda</taxon>
        <taxon>Chromadorea</taxon>
        <taxon>Rhabditida</taxon>
        <taxon>Tylenchina</taxon>
        <taxon>Tylenchomorpha</taxon>
        <taxon>Tylenchoidea</taxon>
        <taxon>Meloidogynidae</taxon>
        <taxon>Meloidogyninae</taxon>
        <taxon>Meloidogyne</taxon>
        <taxon>Meloidogyne incognita group</taxon>
    </lineage>
</organism>
<protein>
    <submittedName>
        <fullName evidence="2">Candidate secreted effector</fullName>
    </submittedName>
</protein>
<name>A0A914KIV8_MELIC</name>
<proteinExistence type="predicted"/>
<evidence type="ECO:0000313" key="2">
    <source>
        <dbReference type="WBParaSite" id="Minc3s00020g01313"/>
    </source>
</evidence>
<dbReference type="AlphaFoldDB" id="A0A914KIV8"/>
<accession>A0A914KIV8</accession>
<reference evidence="2" key="1">
    <citation type="submission" date="2022-11" db="UniProtKB">
        <authorList>
            <consortium name="WormBaseParasite"/>
        </authorList>
    </citation>
    <scope>IDENTIFICATION</scope>
</reference>
<keyword evidence="1" id="KW-1185">Reference proteome</keyword>
<evidence type="ECO:0000313" key="1">
    <source>
        <dbReference type="Proteomes" id="UP000887563"/>
    </source>
</evidence>
<sequence>MLKHNINIYISNMLKIKFYLKINVTINNATCPDGNIFNNANKWNPPNIRILSPAR</sequence>
<dbReference type="WBParaSite" id="Minc3s00020g01313">
    <property type="protein sequence ID" value="Minc3s00020g01313"/>
    <property type="gene ID" value="Minc3s00020g01313"/>
</dbReference>
<dbReference type="Proteomes" id="UP000887563">
    <property type="component" value="Unplaced"/>
</dbReference>